<evidence type="ECO:0000259" key="1">
    <source>
        <dbReference type="Pfam" id="PF01425"/>
    </source>
</evidence>
<dbReference type="OrthoDB" id="6428749at2759"/>
<gene>
    <name evidence="2" type="ORF">BP6252_12681</name>
</gene>
<proteinExistence type="predicted"/>
<comment type="caution">
    <text evidence="2">The sequence shown here is derived from an EMBL/GenBank/DDBJ whole genome shotgun (WGS) entry which is preliminary data.</text>
</comment>
<evidence type="ECO:0000313" key="3">
    <source>
        <dbReference type="Proteomes" id="UP000256645"/>
    </source>
</evidence>
<dbReference type="Gene3D" id="3.90.1300.10">
    <property type="entry name" value="Amidase signature (AS) domain"/>
    <property type="match status" value="1"/>
</dbReference>
<dbReference type="InterPro" id="IPR023631">
    <property type="entry name" value="Amidase_dom"/>
</dbReference>
<dbReference type="PANTHER" id="PTHR11895:SF7">
    <property type="entry name" value="GLUTAMYL-TRNA(GLN) AMIDOTRANSFERASE SUBUNIT A, MITOCHONDRIAL"/>
    <property type="match status" value="1"/>
</dbReference>
<keyword evidence="3" id="KW-1185">Reference proteome</keyword>
<reference evidence="2 3" key="1">
    <citation type="journal article" date="2018" name="IMA Fungus">
        <title>IMA Genome-F 9: Draft genome sequence of Annulohypoxylon stygium, Aspergillus mulundensis, Berkeleyomyces basicola (syn. Thielaviopsis basicola), Ceratocystis smalleyi, two Cercospora beticola strains, Coleophoma cylindrospora, Fusarium fracticaudum, Phialophora cf. hyalina, and Morchella septimelata.</title>
        <authorList>
            <person name="Wingfield B.D."/>
            <person name="Bills G.F."/>
            <person name="Dong Y."/>
            <person name="Huang W."/>
            <person name="Nel W.J."/>
            <person name="Swalarsk-Parry B.S."/>
            <person name="Vaghefi N."/>
            <person name="Wilken P.M."/>
            <person name="An Z."/>
            <person name="de Beer Z.W."/>
            <person name="De Vos L."/>
            <person name="Chen L."/>
            <person name="Duong T.A."/>
            <person name="Gao Y."/>
            <person name="Hammerbacher A."/>
            <person name="Kikkert J.R."/>
            <person name="Li Y."/>
            <person name="Li H."/>
            <person name="Li K."/>
            <person name="Li Q."/>
            <person name="Liu X."/>
            <person name="Ma X."/>
            <person name="Naidoo K."/>
            <person name="Pethybridge S.J."/>
            <person name="Sun J."/>
            <person name="Steenkamp E.T."/>
            <person name="van der Nest M.A."/>
            <person name="van Wyk S."/>
            <person name="Wingfield M.J."/>
            <person name="Xiong C."/>
            <person name="Yue Q."/>
            <person name="Zhang X."/>
        </authorList>
    </citation>
    <scope>NUCLEOTIDE SEQUENCE [LARGE SCALE GENOMIC DNA]</scope>
    <source>
        <strain evidence="2 3">BP6252</strain>
    </source>
</reference>
<dbReference type="PANTHER" id="PTHR11895">
    <property type="entry name" value="TRANSAMIDASE"/>
    <property type="match status" value="1"/>
</dbReference>
<dbReference type="InterPro" id="IPR036928">
    <property type="entry name" value="AS_sf"/>
</dbReference>
<evidence type="ECO:0000313" key="2">
    <source>
        <dbReference type="EMBL" id="RDW59594.1"/>
    </source>
</evidence>
<sequence>MTEPWKLTATEASELLRKGDLTVEEYAKSLLSRIDARDPIIKAWAYLDRDFILDQARTLDSIPKSDRGPLHGIPIGIKDVILTKDMPTHYNSRIYTSHPIMSVDAAPVITLRAAGALIFGKTATTEFAATMEGGPCGNAHDPARTPGGSSSGSAAAVGDYQVPISLGTQTFGSVIRPAGFNGIYGLKVTWGAISREGLAQYSMTTDTLGFFTRSVADLELVSQVFQLADDTPIPSSPFSLAGAKIAFCKTPVWARAGPGTIAAYAKAQEILKSKGALVSELELPKEFERLPEWHGKILAGEGRTSFLGNYLLAKDKMATSFAAMVENKTQLSRKAQLEAYDGCARCRWIWDEIAEDYDVIITPSTVDEAPLGLASTGDASFNAIWTILQGPVLNVPGFKGENGMPVGLTLVTARYRDLHLLHVGEAVGEVFTAEGGFEYKLL</sequence>
<dbReference type="InterPro" id="IPR000120">
    <property type="entry name" value="Amidase"/>
</dbReference>
<feature type="domain" description="Amidase" evidence="1">
    <location>
        <begin position="28"/>
        <end position="421"/>
    </location>
</feature>
<accession>A0A3D8QDT6</accession>
<dbReference type="GO" id="GO:0003824">
    <property type="term" value="F:catalytic activity"/>
    <property type="evidence" value="ECO:0007669"/>
    <property type="project" value="InterPro"/>
</dbReference>
<name>A0A3D8QDT6_9HELO</name>
<dbReference type="EMBL" id="PDLM01000016">
    <property type="protein sequence ID" value="RDW59594.1"/>
    <property type="molecule type" value="Genomic_DNA"/>
</dbReference>
<dbReference type="Pfam" id="PF01425">
    <property type="entry name" value="Amidase"/>
    <property type="match status" value="1"/>
</dbReference>
<dbReference type="SUPFAM" id="SSF75304">
    <property type="entry name" value="Amidase signature (AS) enzymes"/>
    <property type="match status" value="1"/>
</dbReference>
<dbReference type="AlphaFoldDB" id="A0A3D8QDT6"/>
<protein>
    <submittedName>
        <fullName evidence="2">Amidase signature (AS) enzyme-1</fullName>
    </submittedName>
</protein>
<organism evidence="2 3">
    <name type="scientific">Coleophoma cylindrospora</name>
    <dbReference type="NCBI Taxonomy" id="1849047"/>
    <lineage>
        <taxon>Eukaryota</taxon>
        <taxon>Fungi</taxon>
        <taxon>Dikarya</taxon>
        <taxon>Ascomycota</taxon>
        <taxon>Pezizomycotina</taxon>
        <taxon>Leotiomycetes</taxon>
        <taxon>Helotiales</taxon>
        <taxon>Dermateaceae</taxon>
        <taxon>Coleophoma</taxon>
    </lineage>
</organism>
<dbReference type="STRING" id="1849047.A0A3D8QDT6"/>
<dbReference type="Proteomes" id="UP000256645">
    <property type="component" value="Unassembled WGS sequence"/>
</dbReference>